<dbReference type="Pfam" id="PF06282">
    <property type="entry name" value="DUF1036"/>
    <property type="match status" value="1"/>
</dbReference>
<evidence type="ECO:0000256" key="1">
    <source>
        <dbReference type="SAM" id="MobiDB-lite"/>
    </source>
</evidence>
<feature type="signal peptide" evidence="2">
    <location>
        <begin position="1"/>
        <end position="23"/>
    </location>
</feature>
<dbReference type="STRING" id="1396826.PHA8399_01790"/>
<gene>
    <name evidence="3" type="ORF">PHA8399_01790</name>
</gene>
<feature type="chain" id="PRO_5006064676" evidence="2">
    <location>
        <begin position="24"/>
        <end position="334"/>
    </location>
</feature>
<dbReference type="Proteomes" id="UP000051326">
    <property type="component" value="Unassembled WGS sequence"/>
</dbReference>
<accession>A0A0P1HWQ5</accession>
<evidence type="ECO:0000313" key="3">
    <source>
        <dbReference type="EMBL" id="CUH99668.1"/>
    </source>
</evidence>
<dbReference type="EMBL" id="CYSR01000021">
    <property type="protein sequence ID" value="CUH99668.1"/>
    <property type="molecule type" value="Genomic_DNA"/>
</dbReference>
<feature type="compositionally biased region" description="Polar residues" evidence="1">
    <location>
        <begin position="126"/>
        <end position="137"/>
    </location>
</feature>
<feature type="region of interest" description="Disordered" evidence="1">
    <location>
        <begin position="126"/>
        <end position="147"/>
    </location>
</feature>
<keyword evidence="2" id="KW-0732">Signal</keyword>
<dbReference type="RefSeq" id="WP_058285804.1">
    <property type="nucleotide sequence ID" value="NZ_CYSR01000021.1"/>
</dbReference>
<name>A0A0P1HWQ5_9RHOB</name>
<evidence type="ECO:0000256" key="2">
    <source>
        <dbReference type="SAM" id="SignalP"/>
    </source>
</evidence>
<proteinExistence type="predicted"/>
<dbReference type="InterPro" id="IPR009380">
    <property type="entry name" value="DUF1036"/>
</dbReference>
<sequence length="334" mass="35563">MAFFLWLPALLLAALSEPAAASAGTSICNDTGALHQLAVTARTDGSWITQGWQALAPGDCINPLPEGYQGKFFYFRAESPGYQFRDDSIRFCTKAGPFRAGGSGECAARGYREQAFARARISPDSQKISLSSRSQATAAAPDTDEAGGTPYAAEVVLQGCSPEQEGAPAACRFVGGGMEIRATAGKQAAAPEFAFLMTLQQGAPLAVEGELISSFGSHGDLDLHSAVLRQPNRHDRLLRQMQGRWVSAADPGDSFTLSGAVRQVSYRGSAMPPEFVSVLDTCHGAGTAGDFLLARDSERGTGLCYRIQSLSSDELTLIYLPRGTRLVYRRLPEG</sequence>
<evidence type="ECO:0000313" key="4">
    <source>
        <dbReference type="Proteomes" id="UP000051326"/>
    </source>
</evidence>
<protein>
    <submittedName>
        <fullName evidence="3">Putative integral membrane protein</fullName>
    </submittedName>
</protein>
<reference evidence="3 4" key="1">
    <citation type="submission" date="2015-09" db="EMBL/GenBank/DDBJ databases">
        <authorList>
            <consortium name="Swine Surveillance"/>
        </authorList>
    </citation>
    <scope>NUCLEOTIDE SEQUENCE [LARGE SCALE GENOMIC DNA]</scope>
    <source>
        <strain evidence="3 4">CECT 8399</strain>
    </source>
</reference>
<organism evidence="3 4">
    <name type="scientific">Leisingera aquaemixtae</name>
    <dbReference type="NCBI Taxonomy" id="1396826"/>
    <lineage>
        <taxon>Bacteria</taxon>
        <taxon>Pseudomonadati</taxon>
        <taxon>Pseudomonadota</taxon>
        <taxon>Alphaproteobacteria</taxon>
        <taxon>Rhodobacterales</taxon>
        <taxon>Roseobacteraceae</taxon>
        <taxon>Leisingera</taxon>
    </lineage>
</organism>
<dbReference type="AlphaFoldDB" id="A0A0P1HWQ5"/>